<dbReference type="HOGENOM" id="CLU_080379_0_0_6"/>
<dbReference type="Proteomes" id="UP000001889">
    <property type="component" value="Chromosome"/>
</dbReference>
<feature type="domain" description="OmpR/PhoB-type" evidence="4">
    <location>
        <begin position="9"/>
        <end position="109"/>
    </location>
</feature>
<sequence>MNIAQVDKTMSIVVNNWRMDSSLNALIHCETGETRRLGEYHFILLETLAKNADSVLSRSYLMAEVWKNRIVGGNSLPTAIHALRVAIDDDGKQQEIIKTIPKKGYLFNKDYLTIEYSSEAAEHVVLSENKNKENLTTTDFTAAEATAPWPLTADEAADQQLPSTAVVPPPAEPSRRRNTLFIGAGIAVIALFLLSLIYYFQAPTTPVSPDSPRLVKETFDHADNMEIYHLYTSTTNKKSTSLLAQHISPAIARINELLKARNAKLTLYYKFALNKFTLDMVLDNQCDSKWQLALNFENWQNKDNETNTVMYQEVEKMLNEMPECN</sequence>
<dbReference type="SMART" id="SM00862">
    <property type="entry name" value="Trans_reg_C"/>
    <property type="match status" value="1"/>
</dbReference>
<evidence type="ECO:0000256" key="3">
    <source>
        <dbReference type="SAM" id="Phobius"/>
    </source>
</evidence>
<keyword evidence="5" id="KW-0969">Cilium</keyword>
<gene>
    <name evidence="5" type="primary">lafZ</name>
    <name evidence="5" type="ordered locus">ROD_03191</name>
</gene>
<organism evidence="5 6">
    <name type="scientific">Citrobacter rodentium (strain ICC168)</name>
    <name type="common">Citrobacter freundii biotype 4280</name>
    <dbReference type="NCBI Taxonomy" id="637910"/>
    <lineage>
        <taxon>Bacteria</taxon>
        <taxon>Pseudomonadati</taxon>
        <taxon>Pseudomonadota</taxon>
        <taxon>Gammaproteobacteria</taxon>
        <taxon>Enterobacterales</taxon>
        <taxon>Enterobacteriaceae</taxon>
        <taxon>Citrobacter</taxon>
    </lineage>
</organism>
<dbReference type="InterPro" id="IPR016032">
    <property type="entry name" value="Sig_transdc_resp-reg_C-effctor"/>
</dbReference>
<dbReference type="GO" id="GO:0003677">
    <property type="term" value="F:DNA binding"/>
    <property type="evidence" value="ECO:0007669"/>
    <property type="project" value="UniProtKB-UniRule"/>
</dbReference>
<evidence type="ECO:0000313" key="6">
    <source>
        <dbReference type="Proteomes" id="UP000001889"/>
    </source>
</evidence>
<keyword evidence="3 5" id="KW-0812">Transmembrane</keyword>
<name>D2TJ93_CITRI</name>
<dbReference type="InterPro" id="IPR001867">
    <property type="entry name" value="OmpR/PhoB-type_DNA-bd"/>
</dbReference>
<dbReference type="PROSITE" id="PS51755">
    <property type="entry name" value="OMPR_PHOB"/>
    <property type="match status" value="1"/>
</dbReference>
<evidence type="ECO:0000256" key="1">
    <source>
        <dbReference type="ARBA" id="ARBA00023125"/>
    </source>
</evidence>
<evidence type="ECO:0000256" key="2">
    <source>
        <dbReference type="PROSITE-ProRule" id="PRU01091"/>
    </source>
</evidence>
<dbReference type="CDD" id="cd00383">
    <property type="entry name" value="trans_reg_C"/>
    <property type="match status" value="1"/>
</dbReference>
<keyword evidence="6" id="KW-1185">Reference proteome</keyword>
<dbReference type="Pfam" id="PF00486">
    <property type="entry name" value="Trans_reg_C"/>
    <property type="match status" value="1"/>
</dbReference>
<dbReference type="GO" id="GO:0006355">
    <property type="term" value="P:regulation of DNA-templated transcription"/>
    <property type="evidence" value="ECO:0007669"/>
    <property type="project" value="InterPro"/>
</dbReference>
<dbReference type="STRING" id="637910.ROD_03191"/>
<keyword evidence="5" id="KW-0282">Flagellum</keyword>
<protein>
    <submittedName>
        <fullName evidence="5">Lateral flagellar transmembrane regulator</fullName>
    </submittedName>
</protein>
<dbReference type="InterPro" id="IPR036388">
    <property type="entry name" value="WH-like_DNA-bd_sf"/>
</dbReference>
<feature type="DNA-binding region" description="OmpR/PhoB-type" evidence="2">
    <location>
        <begin position="9"/>
        <end position="109"/>
    </location>
</feature>
<evidence type="ECO:0000259" key="4">
    <source>
        <dbReference type="PROSITE" id="PS51755"/>
    </source>
</evidence>
<dbReference type="SUPFAM" id="SSF46894">
    <property type="entry name" value="C-terminal effector domain of the bipartite response regulators"/>
    <property type="match status" value="1"/>
</dbReference>
<feature type="transmembrane region" description="Helical" evidence="3">
    <location>
        <begin position="180"/>
        <end position="200"/>
    </location>
</feature>
<dbReference type="EMBL" id="FN543502">
    <property type="protein sequence ID" value="CBG87101.1"/>
    <property type="molecule type" value="Genomic_DNA"/>
</dbReference>
<keyword evidence="3" id="KW-0472">Membrane</keyword>
<keyword evidence="3" id="KW-1133">Transmembrane helix</keyword>
<dbReference type="GO" id="GO:0000160">
    <property type="term" value="P:phosphorelay signal transduction system"/>
    <property type="evidence" value="ECO:0007669"/>
    <property type="project" value="InterPro"/>
</dbReference>
<keyword evidence="1 2" id="KW-0238">DNA-binding</keyword>
<dbReference type="Gene3D" id="1.10.10.10">
    <property type="entry name" value="Winged helix-like DNA-binding domain superfamily/Winged helix DNA-binding domain"/>
    <property type="match status" value="1"/>
</dbReference>
<dbReference type="AlphaFoldDB" id="D2TJ93"/>
<keyword evidence="5" id="KW-0966">Cell projection</keyword>
<evidence type="ECO:0000313" key="5">
    <source>
        <dbReference type="EMBL" id="CBG87101.1"/>
    </source>
</evidence>
<dbReference type="KEGG" id="cro:ROD_03191"/>
<proteinExistence type="predicted"/>
<accession>D2TJ93</accession>
<reference evidence="5 6" key="1">
    <citation type="journal article" date="2010" name="J. Bacteriol.">
        <title>The Citrobacter rodentium genome sequence reveals convergent evolution with human pathogenic Escherichia coli.</title>
        <authorList>
            <person name="Petty N.K."/>
            <person name="Bulgin R."/>
            <person name="Crepin V.F."/>
            <person name="Cerdeno-Tarraga A.M."/>
            <person name="Schroeder G.N."/>
            <person name="Quail M.A."/>
            <person name="Lennard N."/>
            <person name="Corton C."/>
            <person name="Barron A."/>
            <person name="Clark L."/>
            <person name="Toribio A.L."/>
            <person name="Parkhill J."/>
            <person name="Dougan G."/>
            <person name="Frankel G."/>
            <person name="Thomson N.R."/>
        </authorList>
    </citation>
    <scope>NUCLEOTIDE SEQUENCE [LARGE SCALE GENOMIC DNA]</scope>
    <source>
        <strain evidence="5 6">ICC168</strain>
    </source>
</reference>
<dbReference type="eggNOG" id="COG3710">
    <property type="taxonomic scope" value="Bacteria"/>
</dbReference>